<proteinExistence type="predicted"/>
<reference evidence="1 2" key="1">
    <citation type="submission" date="2016-11" db="EMBL/GenBank/DDBJ databases">
        <title>The macronuclear genome of Stentor coeruleus: a giant cell with tiny introns.</title>
        <authorList>
            <person name="Slabodnick M."/>
            <person name="Ruby J.G."/>
            <person name="Reiff S.B."/>
            <person name="Swart E.C."/>
            <person name="Gosai S."/>
            <person name="Prabakaran S."/>
            <person name="Witkowska E."/>
            <person name="Larue G.E."/>
            <person name="Fisher S."/>
            <person name="Freeman R.M."/>
            <person name="Gunawardena J."/>
            <person name="Chu W."/>
            <person name="Stover N.A."/>
            <person name="Gregory B.D."/>
            <person name="Nowacki M."/>
            <person name="Derisi J."/>
            <person name="Roy S.W."/>
            <person name="Marshall W.F."/>
            <person name="Sood P."/>
        </authorList>
    </citation>
    <scope>NUCLEOTIDE SEQUENCE [LARGE SCALE GENOMIC DNA]</scope>
    <source>
        <strain evidence="1">WM001</strain>
    </source>
</reference>
<protein>
    <submittedName>
        <fullName evidence="1">Uncharacterized protein</fullName>
    </submittedName>
</protein>
<dbReference type="AlphaFoldDB" id="A0A1R2B0Y7"/>
<dbReference type="EMBL" id="MPUH01001088">
    <property type="protein sequence ID" value="OMJ70428.1"/>
    <property type="molecule type" value="Genomic_DNA"/>
</dbReference>
<keyword evidence="2" id="KW-1185">Reference proteome</keyword>
<organism evidence="1 2">
    <name type="scientific">Stentor coeruleus</name>
    <dbReference type="NCBI Taxonomy" id="5963"/>
    <lineage>
        <taxon>Eukaryota</taxon>
        <taxon>Sar</taxon>
        <taxon>Alveolata</taxon>
        <taxon>Ciliophora</taxon>
        <taxon>Postciliodesmatophora</taxon>
        <taxon>Heterotrichea</taxon>
        <taxon>Heterotrichida</taxon>
        <taxon>Stentoridae</taxon>
        <taxon>Stentor</taxon>
    </lineage>
</organism>
<sequence>MDPNFNHIFSFQQRQFPYTRLAKPFRVQTPVSLEEVKRIIEDKLNGTDNLKIKRPKSQCRSNISDRKNIIEKKPQNFSCKDKHFYPKFSLNNHQKPFIFKELKLRCPSPILKAKKTMILPKKQKKQSYMNIRKLPSPLGFLDINEGKNKNSQFCVNSSSSSLSDRFAGATIYGHLM</sequence>
<gene>
    <name evidence="1" type="ORF">SteCoe_31588</name>
</gene>
<evidence type="ECO:0000313" key="2">
    <source>
        <dbReference type="Proteomes" id="UP000187209"/>
    </source>
</evidence>
<dbReference type="Proteomes" id="UP000187209">
    <property type="component" value="Unassembled WGS sequence"/>
</dbReference>
<accession>A0A1R2B0Y7</accession>
<evidence type="ECO:0000313" key="1">
    <source>
        <dbReference type="EMBL" id="OMJ70428.1"/>
    </source>
</evidence>
<name>A0A1R2B0Y7_9CILI</name>
<comment type="caution">
    <text evidence="1">The sequence shown here is derived from an EMBL/GenBank/DDBJ whole genome shotgun (WGS) entry which is preliminary data.</text>
</comment>